<evidence type="ECO:0000313" key="9">
    <source>
        <dbReference type="RefSeq" id="XP_016717992.1"/>
    </source>
</evidence>
<protein>
    <submittedName>
        <fullName evidence="10 11">Glycosyltransferase BC10 isoform X1</fullName>
    </submittedName>
    <submittedName>
        <fullName evidence="8 9">Uncharacterized protein LOC107930785</fullName>
    </submittedName>
</protein>
<gene>
    <name evidence="8 9 10 11 12 13 14 15 16 17" type="primary">LOC107930785</name>
</gene>
<dbReference type="PANTHER" id="PTHR31042">
    <property type="entry name" value="CORE-2/I-BRANCHING BETA-1,6-N-ACETYLGLUCOSAMINYLTRANSFERASE FAMILY PROTEIN-RELATED"/>
    <property type="match status" value="1"/>
</dbReference>
<evidence type="ECO:0000313" key="13">
    <source>
        <dbReference type="RefSeq" id="XP_040972934.1"/>
    </source>
</evidence>
<sequence length="429" mass="50667">MKATRAWQRRIKDILLMSGSRQRSRLKRPVWIIVLVTFVIIFLITAFLYPPTTSAACYIFSSRDCTLFNKPSIFTARELSDEETRSHVVFREILNTPPIQSKNPKIAFLFLTSGTLHFEPLWDKFFRGHEDRFSVYVHASREKPVHTSHYFIGRDIHRETVLKRKEGKKKKKLSKDGRARAILVLMMPPFVPQILMNSVVWGKFSMVDIERRLLARSLLDPDNQQFLLLSDSCVPLHNFDYVYNYLMLTNVSFIDCFVDLGPHGTGRYSERMMPEVEKNAFRKGSQWFSMKRQHAIIVMADNLYYRKFKNYCKPHMDGRNCYSDEHYLPTFFNMIDPSGVANRSVTYVDWSEGKWHPRAFRAQDITFEFLKNLTFIEESIHFTSGPKRRGISRPCLWNSMKRPCYLFARKFYPETLHRLIIHFSNYTTI</sequence>
<evidence type="ECO:0000313" key="8">
    <source>
        <dbReference type="RefSeq" id="XP_016717991.1"/>
    </source>
</evidence>
<feature type="transmembrane region" description="Helical" evidence="6">
    <location>
        <begin position="30"/>
        <end position="49"/>
    </location>
</feature>
<dbReference type="InterPro" id="IPR044174">
    <property type="entry name" value="BC10-like"/>
</dbReference>
<dbReference type="RefSeq" id="XP_040972938.1">
    <property type="nucleotide sequence ID" value="XM_041117004.1"/>
</dbReference>
<dbReference type="PANTHER" id="PTHR31042:SF149">
    <property type="entry name" value="CORE-2_I-BRANCHING ENZYME"/>
    <property type="match status" value="1"/>
</dbReference>
<name>A0A1U8LTT4_GOSHI</name>
<dbReference type="GO" id="GO:0016757">
    <property type="term" value="F:glycosyltransferase activity"/>
    <property type="evidence" value="ECO:0007669"/>
    <property type="project" value="UniProtKB-KW"/>
</dbReference>
<evidence type="ECO:0000256" key="3">
    <source>
        <dbReference type="ARBA" id="ARBA00022679"/>
    </source>
</evidence>
<evidence type="ECO:0000256" key="5">
    <source>
        <dbReference type="ARBA" id="ARBA00023180"/>
    </source>
</evidence>
<dbReference type="RefSeq" id="XP_016717992.1">
    <property type="nucleotide sequence ID" value="XM_016862503.1"/>
</dbReference>
<dbReference type="Pfam" id="PF02485">
    <property type="entry name" value="Branch"/>
    <property type="match status" value="2"/>
</dbReference>
<evidence type="ECO:0000313" key="11">
    <source>
        <dbReference type="RefSeq" id="XP_040972932.1"/>
    </source>
</evidence>
<evidence type="ECO:0000313" key="15">
    <source>
        <dbReference type="RefSeq" id="XP_040972936.1"/>
    </source>
</evidence>
<dbReference type="STRING" id="3635.A0A1U8LTT4"/>
<dbReference type="RefSeq" id="XP_040972932.1">
    <property type="nucleotide sequence ID" value="XM_041116998.1"/>
</dbReference>
<keyword evidence="3" id="KW-0808">Transferase</keyword>
<dbReference type="InterPro" id="IPR003406">
    <property type="entry name" value="Glyco_trans_14"/>
</dbReference>
<dbReference type="KEGG" id="ghi:107930785"/>
<dbReference type="RefSeq" id="XP_040972933.1">
    <property type="nucleotide sequence ID" value="XM_041116999.1"/>
</dbReference>
<dbReference type="GeneID" id="107930785"/>
<reference evidence="8 9" key="2">
    <citation type="submission" date="2025-04" db="UniProtKB">
        <authorList>
            <consortium name="RefSeq"/>
        </authorList>
    </citation>
    <scope>IDENTIFICATION</scope>
    <source>
        <tissue evidence="8 9">Leaf</tissue>
    </source>
</reference>
<evidence type="ECO:0000313" key="7">
    <source>
        <dbReference type="Proteomes" id="UP000818029"/>
    </source>
</evidence>
<dbReference type="OrthoDB" id="191334at2759"/>
<evidence type="ECO:0000313" key="14">
    <source>
        <dbReference type="RefSeq" id="XP_040972935.1"/>
    </source>
</evidence>
<dbReference type="Proteomes" id="UP000818029">
    <property type="component" value="Chromosome A07"/>
</dbReference>
<evidence type="ECO:0000313" key="10">
    <source>
        <dbReference type="RefSeq" id="XP_040972931.1"/>
    </source>
</evidence>
<dbReference type="RefSeq" id="XP_040972931.1">
    <property type="nucleotide sequence ID" value="XM_041116997.1"/>
</dbReference>
<evidence type="ECO:0000313" key="17">
    <source>
        <dbReference type="RefSeq" id="XP_040972939.1"/>
    </source>
</evidence>
<dbReference type="AlphaFoldDB" id="A0A1U8LTT4"/>
<evidence type="ECO:0000256" key="1">
    <source>
        <dbReference type="ARBA" id="ARBA00004606"/>
    </source>
</evidence>
<keyword evidence="6" id="KW-0812">Transmembrane</keyword>
<evidence type="ECO:0000313" key="16">
    <source>
        <dbReference type="RefSeq" id="XP_040972938.1"/>
    </source>
</evidence>
<reference evidence="7" key="1">
    <citation type="journal article" date="2020" name="Nat. Genet.">
        <title>Genomic diversifications of five Gossypium allopolyploid species and their impact on cotton improvement.</title>
        <authorList>
            <person name="Chen Z.J."/>
            <person name="Sreedasyam A."/>
            <person name="Ando A."/>
            <person name="Song Q."/>
            <person name="De Santiago L.M."/>
            <person name="Hulse-Kemp A.M."/>
            <person name="Ding M."/>
            <person name="Ye W."/>
            <person name="Kirkbride R.C."/>
            <person name="Jenkins J."/>
            <person name="Plott C."/>
            <person name="Lovell J."/>
            <person name="Lin Y.M."/>
            <person name="Vaughn R."/>
            <person name="Liu B."/>
            <person name="Simpson S."/>
            <person name="Scheffler B.E."/>
            <person name="Wen L."/>
            <person name="Saski C.A."/>
            <person name="Grover C.E."/>
            <person name="Hu G."/>
            <person name="Conover J.L."/>
            <person name="Carlson J.W."/>
            <person name="Shu S."/>
            <person name="Boston L.B."/>
            <person name="Williams M."/>
            <person name="Peterson D.G."/>
            <person name="McGee K."/>
            <person name="Jones D.C."/>
            <person name="Wendel J.F."/>
            <person name="Stelly D.M."/>
            <person name="Grimwood J."/>
            <person name="Schmutz J."/>
        </authorList>
    </citation>
    <scope>NUCLEOTIDE SEQUENCE [LARGE SCALE GENOMIC DNA]</scope>
    <source>
        <strain evidence="7">cv. TM-1</strain>
    </source>
</reference>
<evidence type="ECO:0000256" key="4">
    <source>
        <dbReference type="ARBA" id="ARBA00023136"/>
    </source>
</evidence>
<dbReference type="RefSeq" id="XP_040972935.1">
    <property type="nucleotide sequence ID" value="XM_041117001.1"/>
</dbReference>
<evidence type="ECO:0000256" key="2">
    <source>
        <dbReference type="ARBA" id="ARBA00022676"/>
    </source>
</evidence>
<dbReference type="GO" id="GO:0016020">
    <property type="term" value="C:membrane"/>
    <property type="evidence" value="ECO:0007669"/>
    <property type="project" value="UniProtKB-SubCell"/>
</dbReference>
<keyword evidence="6" id="KW-1133">Transmembrane helix</keyword>
<dbReference type="PaxDb" id="3635-A0A1U8LTT4"/>
<keyword evidence="7" id="KW-1185">Reference proteome</keyword>
<comment type="subcellular location">
    <subcellularLocation>
        <location evidence="1">Membrane</location>
        <topology evidence="1">Single-pass type II membrane protein</topology>
    </subcellularLocation>
</comment>
<accession>A0A1U8LTT4</accession>
<evidence type="ECO:0000313" key="12">
    <source>
        <dbReference type="RefSeq" id="XP_040972933.1"/>
    </source>
</evidence>
<keyword evidence="4 6" id="KW-0472">Membrane</keyword>
<dbReference type="RefSeq" id="XP_016717991.1">
    <property type="nucleotide sequence ID" value="XM_016862502.1"/>
</dbReference>
<dbReference type="RefSeq" id="XP_040972939.1">
    <property type="nucleotide sequence ID" value="XM_041117005.1"/>
</dbReference>
<keyword evidence="5" id="KW-0325">Glycoprotein</keyword>
<organism evidence="7 8">
    <name type="scientific">Gossypium hirsutum</name>
    <name type="common">Upland cotton</name>
    <name type="synonym">Gossypium mexicanum</name>
    <dbReference type="NCBI Taxonomy" id="3635"/>
    <lineage>
        <taxon>Eukaryota</taxon>
        <taxon>Viridiplantae</taxon>
        <taxon>Streptophyta</taxon>
        <taxon>Embryophyta</taxon>
        <taxon>Tracheophyta</taxon>
        <taxon>Spermatophyta</taxon>
        <taxon>Magnoliopsida</taxon>
        <taxon>eudicotyledons</taxon>
        <taxon>Gunneridae</taxon>
        <taxon>Pentapetalae</taxon>
        <taxon>rosids</taxon>
        <taxon>malvids</taxon>
        <taxon>Malvales</taxon>
        <taxon>Malvaceae</taxon>
        <taxon>Malvoideae</taxon>
        <taxon>Gossypium</taxon>
    </lineage>
</organism>
<keyword evidence="2" id="KW-0328">Glycosyltransferase</keyword>
<dbReference type="RefSeq" id="XP_040972936.1">
    <property type="nucleotide sequence ID" value="XM_041117002.1"/>
</dbReference>
<evidence type="ECO:0000256" key="6">
    <source>
        <dbReference type="SAM" id="Phobius"/>
    </source>
</evidence>
<proteinExistence type="predicted"/>
<dbReference type="RefSeq" id="XP_040972934.1">
    <property type="nucleotide sequence ID" value="XM_041117000.1"/>
</dbReference>